<dbReference type="InterPro" id="IPR000843">
    <property type="entry name" value="HTH_LacI"/>
</dbReference>
<reference evidence="5 6" key="1">
    <citation type="journal article" date="2019" name="Int. J. Syst. Evol. Microbiol.">
        <title>The Global Catalogue of Microorganisms (GCM) 10K type strain sequencing project: providing services to taxonomists for standard genome sequencing and annotation.</title>
        <authorList>
            <consortium name="The Broad Institute Genomics Platform"/>
            <consortium name="The Broad Institute Genome Sequencing Center for Infectious Disease"/>
            <person name="Wu L."/>
            <person name="Ma J."/>
        </authorList>
    </citation>
    <scope>NUCLEOTIDE SEQUENCE [LARGE SCALE GENOMIC DNA]</scope>
    <source>
        <strain evidence="5 6">JCM 16001</strain>
    </source>
</reference>
<dbReference type="CDD" id="cd06296">
    <property type="entry name" value="PBP1_CatR-like"/>
    <property type="match status" value="1"/>
</dbReference>
<name>A0ABN2H2W0_9ACTN</name>
<dbReference type="InterPro" id="IPR010982">
    <property type="entry name" value="Lambda_DNA-bd_dom_sf"/>
</dbReference>
<dbReference type="PANTHER" id="PTHR30146">
    <property type="entry name" value="LACI-RELATED TRANSCRIPTIONAL REPRESSOR"/>
    <property type="match status" value="1"/>
</dbReference>
<evidence type="ECO:0000256" key="1">
    <source>
        <dbReference type="ARBA" id="ARBA00023015"/>
    </source>
</evidence>
<dbReference type="EMBL" id="BAAAQF010000010">
    <property type="protein sequence ID" value="GAA1681033.1"/>
    <property type="molecule type" value="Genomic_DNA"/>
</dbReference>
<feature type="domain" description="HTH lacI-type" evidence="4">
    <location>
        <begin position="10"/>
        <end position="62"/>
    </location>
</feature>
<evidence type="ECO:0000256" key="3">
    <source>
        <dbReference type="ARBA" id="ARBA00023163"/>
    </source>
</evidence>
<dbReference type="PANTHER" id="PTHR30146:SF153">
    <property type="entry name" value="LACTOSE OPERON REPRESSOR"/>
    <property type="match status" value="1"/>
</dbReference>
<sequence>MTAPDAPEPLTIAQLAVRAGVSVATVSKVVNGRLDVAPETRREIEALIKRHGYRRQKRATRPAPLIELVFHEIRGLYPVEIINGVTAVAREHSLGVSVSELGGRHVPGRGWVEDVLARRPTGVVPVFCGFTEDQRDRLRSRDIPVVAVDPTGEPVHEDPSVGASNWNGGLEATRHLLGLGHRRIAVITGPERVLAGRARLDGHRAAMDLAGLPVDPALIRIGDFQIEDGVRFARELLALDDPPTAIFACNDGTALGVYHAAAELGVRIPADLSVVGFDDLPKARWMIPPLTTIRQPLHDMAATAAAMLVDLAAGRAPRRHRVELATELVLRASTAPPAA</sequence>
<dbReference type="Gene3D" id="3.40.50.2300">
    <property type="match status" value="2"/>
</dbReference>
<dbReference type="Proteomes" id="UP001499851">
    <property type="component" value="Unassembled WGS sequence"/>
</dbReference>
<keyword evidence="3" id="KW-0804">Transcription</keyword>
<protein>
    <submittedName>
        <fullName evidence="5">LacI family DNA-binding transcriptional regulator</fullName>
    </submittedName>
</protein>
<evidence type="ECO:0000313" key="6">
    <source>
        <dbReference type="Proteomes" id="UP001499851"/>
    </source>
</evidence>
<evidence type="ECO:0000259" key="4">
    <source>
        <dbReference type="PROSITE" id="PS50932"/>
    </source>
</evidence>
<dbReference type="SUPFAM" id="SSF47413">
    <property type="entry name" value="lambda repressor-like DNA-binding domains"/>
    <property type="match status" value="1"/>
</dbReference>
<proteinExistence type="predicted"/>
<dbReference type="InterPro" id="IPR028082">
    <property type="entry name" value="Peripla_BP_I"/>
</dbReference>
<dbReference type="PROSITE" id="PS50932">
    <property type="entry name" value="HTH_LACI_2"/>
    <property type="match status" value="1"/>
</dbReference>
<gene>
    <name evidence="5" type="ORF">GCM10009830_30190</name>
</gene>
<dbReference type="Pfam" id="PF00356">
    <property type="entry name" value="LacI"/>
    <property type="match status" value="1"/>
</dbReference>
<dbReference type="SUPFAM" id="SSF53822">
    <property type="entry name" value="Periplasmic binding protein-like I"/>
    <property type="match status" value="1"/>
</dbReference>
<evidence type="ECO:0000256" key="2">
    <source>
        <dbReference type="ARBA" id="ARBA00023125"/>
    </source>
</evidence>
<dbReference type="CDD" id="cd01392">
    <property type="entry name" value="HTH_LacI"/>
    <property type="match status" value="1"/>
</dbReference>
<keyword evidence="1" id="KW-0805">Transcription regulation</keyword>
<dbReference type="RefSeq" id="WP_344487764.1">
    <property type="nucleotide sequence ID" value="NZ_BAAAQF010000010.1"/>
</dbReference>
<organism evidence="5 6">
    <name type="scientific">Glycomyces endophyticus</name>
    <dbReference type="NCBI Taxonomy" id="480996"/>
    <lineage>
        <taxon>Bacteria</taxon>
        <taxon>Bacillati</taxon>
        <taxon>Actinomycetota</taxon>
        <taxon>Actinomycetes</taxon>
        <taxon>Glycomycetales</taxon>
        <taxon>Glycomycetaceae</taxon>
        <taxon>Glycomyces</taxon>
    </lineage>
</organism>
<dbReference type="Gene3D" id="1.10.260.40">
    <property type="entry name" value="lambda repressor-like DNA-binding domains"/>
    <property type="match status" value="1"/>
</dbReference>
<accession>A0ABN2H2W0</accession>
<dbReference type="GO" id="GO:0003677">
    <property type="term" value="F:DNA binding"/>
    <property type="evidence" value="ECO:0007669"/>
    <property type="project" value="UniProtKB-KW"/>
</dbReference>
<keyword evidence="6" id="KW-1185">Reference proteome</keyword>
<evidence type="ECO:0000313" key="5">
    <source>
        <dbReference type="EMBL" id="GAA1681033.1"/>
    </source>
</evidence>
<dbReference type="Pfam" id="PF13377">
    <property type="entry name" value="Peripla_BP_3"/>
    <property type="match status" value="1"/>
</dbReference>
<dbReference type="InterPro" id="IPR046335">
    <property type="entry name" value="LacI/GalR-like_sensor"/>
</dbReference>
<dbReference type="SMART" id="SM00354">
    <property type="entry name" value="HTH_LACI"/>
    <property type="match status" value="1"/>
</dbReference>
<keyword evidence="2 5" id="KW-0238">DNA-binding</keyword>
<comment type="caution">
    <text evidence="5">The sequence shown here is derived from an EMBL/GenBank/DDBJ whole genome shotgun (WGS) entry which is preliminary data.</text>
</comment>